<protein>
    <submittedName>
        <fullName evidence="8">ABC transporter permease</fullName>
    </submittedName>
</protein>
<dbReference type="PANTHER" id="PTHR46795:SF3">
    <property type="entry name" value="ABC TRANSPORTER PERMEASE"/>
    <property type="match status" value="1"/>
</dbReference>
<feature type="transmembrane region" description="Helical" evidence="6">
    <location>
        <begin position="586"/>
        <end position="608"/>
    </location>
</feature>
<feature type="domain" description="ABC3 transporter permease C-terminal" evidence="7">
    <location>
        <begin position="65"/>
        <end position="183"/>
    </location>
</feature>
<organism evidence="8 9">
    <name type="scientific">Candidatus Colimorpha enterica</name>
    <dbReference type="NCBI Taxonomy" id="3083063"/>
    <lineage>
        <taxon>Bacteria</taxon>
        <taxon>Pseudomonadati</taxon>
        <taxon>Bacteroidota</taxon>
        <taxon>Bacteroidia</taxon>
        <taxon>Bacteroidales</taxon>
        <taxon>Candidatus Colimorpha</taxon>
    </lineage>
</organism>
<evidence type="ECO:0000256" key="6">
    <source>
        <dbReference type="SAM" id="Phobius"/>
    </source>
</evidence>
<dbReference type="EMBL" id="JALEMU010000024">
    <property type="protein sequence ID" value="MCI5754933.1"/>
    <property type="molecule type" value="Genomic_DNA"/>
</dbReference>
<feature type="transmembrane region" description="Helical" evidence="6">
    <location>
        <begin position="285"/>
        <end position="311"/>
    </location>
</feature>
<dbReference type="InterPro" id="IPR052536">
    <property type="entry name" value="ABC-4_Integral_Memb_Prot"/>
</dbReference>
<reference evidence="8 9" key="1">
    <citation type="submission" date="2022-03" db="EMBL/GenBank/DDBJ databases">
        <title>Metagenome-assembled genomes from swine fecal metagenomes.</title>
        <authorList>
            <person name="Holman D.B."/>
            <person name="Kommadath A."/>
        </authorList>
    </citation>
    <scope>NUCLEOTIDE SEQUENCE [LARGE SCALE GENOMIC DNA]</scope>
    <source>
        <strain evidence="8">SUG147</strain>
    </source>
</reference>
<evidence type="ECO:0000256" key="3">
    <source>
        <dbReference type="ARBA" id="ARBA00022692"/>
    </source>
</evidence>
<feature type="transmembrane region" description="Helical" evidence="6">
    <location>
        <begin position="21"/>
        <end position="42"/>
    </location>
</feature>
<feature type="transmembrane region" description="Helical" evidence="6">
    <location>
        <begin position="230"/>
        <end position="257"/>
    </location>
</feature>
<dbReference type="Proteomes" id="UP001139365">
    <property type="component" value="Unassembled WGS sequence"/>
</dbReference>
<comment type="caution">
    <text evidence="8">The sequence shown here is derived from an EMBL/GenBank/DDBJ whole genome shotgun (WGS) entry which is preliminary data.</text>
</comment>
<feature type="transmembrane region" description="Helical" evidence="6">
    <location>
        <begin position="201"/>
        <end position="218"/>
    </location>
</feature>
<dbReference type="PANTHER" id="PTHR46795">
    <property type="entry name" value="ABC TRANSPORTER PERMEASE-RELATED-RELATED"/>
    <property type="match status" value="1"/>
</dbReference>
<evidence type="ECO:0000313" key="8">
    <source>
        <dbReference type="EMBL" id="MCI5754933.1"/>
    </source>
</evidence>
<keyword evidence="2" id="KW-1003">Cell membrane</keyword>
<evidence type="ECO:0000256" key="4">
    <source>
        <dbReference type="ARBA" id="ARBA00022989"/>
    </source>
</evidence>
<feature type="transmembrane region" description="Helical" evidence="6">
    <location>
        <begin position="620"/>
        <end position="644"/>
    </location>
</feature>
<gene>
    <name evidence="8" type="ORF">MR241_01410</name>
</gene>
<feature type="transmembrane region" description="Helical" evidence="6">
    <location>
        <begin position="149"/>
        <end position="172"/>
    </location>
</feature>
<keyword evidence="5 6" id="KW-0472">Membrane</keyword>
<sequence length="662" mass="71584">MRAGLYFRLAGGNIRKNGKVYFPYILTCVCMISIFYITAFLARDPGVRAMRGGNSLSVTLSFGCAVVGIFSAIFLFYTNSFIVKRRRRELGLYNILGMAKHNIAEVMFVENAIIGAAGLVFGLVFGVLLSKLAQMCLFRLMGHVAGFDFYVSVPLLLTTSAVYAVIFTVIYLGSLKRLGTASPIELLHESSVGERAPKGNLPAALVGLVILGSGYWLALSIKDPLQVTLLFFVAVILVIIGTYICFISGSVMFLQLLRKNRRYYYSKKHFVPVSGMSYRMKRNGAGLASICILSTMVVVTLSSVMSLYIGLKDTLRTRYCRDYIVTVRNCGEASADAVSEYIGSLISGSGLKAKNLVKLRYFTGYGKISGGNVDFGADGLLSHIYAVSAADAGVSLQEGCALVSAEDGTPFETLSFEGWRSYTVTGEAPDLPIPESSGSGAVRIVLPDSSDIYGMADFYSVSRHGAEEGRTLPDLCIGFDAIGSSDEKSGLSDRIGNGIGKALESGDGYESYRCTGIEPELDDFLAAYSGLLFIGILLGAAFVVAAVLIMYYKQVSEGYEDQSRFGIMQKVGMTVGEIRTSVNSQILTVFFLPLAVSAVHMGFAFPMVNRVLQLFGLVNVRLFLAVTAGVFLVFALFYVIVYAVTSKAYISIISIKPARRAA</sequence>
<dbReference type="InterPro" id="IPR003838">
    <property type="entry name" value="ABC3_permease_C"/>
</dbReference>
<dbReference type="Pfam" id="PF02687">
    <property type="entry name" value="FtsX"/>
    <property type="match status" value="1"/>
</dbReference>
<accession>A0AAE3FFL2</accession>
<proteinExistence type="predicted"/>
<evidence type="ECO:0000256" key="5">
    <source>
        <dbReference type="ARBA" id="ARBA00023136"/>
    </source>
</evidence>
<dbReference type="AlphaFoldDB" id="A0AAE3FFL2"/>
<comment type="subcellular location">
    <subcellularLocation>
        <location evidence="1">Cell membrane</location>
        <topology evidence="1">Multi-pass membrane protein</topology>
    </subcellularLocation>
</comment>
<evidence type="ECO:0000313" key="9">
    <source>
        <dbReference type="Proteomes" id="UP001139365"/>
    </source>
</evidence>
<evidence type="ECO:0000259" key="7">
    <source>
        <dbReference type="Pfam" id="PF02687"/>
    </source>
</evidence>
<name>A0AAE3FFL2_9BACT</name>
<dbReference type="GO" id="GO:0005886">
    <property type="term" value="C:plasma membrane"/>
    <property type="evidence" value="ECO:0007669"/>
    <property type="project" value="UniProtKB-SubCell"/>
</dbReference>
<feature type="transmembrane region" description="Helical" evidence="6">
    <location>
        <begin position="108"/>
        <end position="129"/>
    </location>
</feature>
<keyword evidence="3 6" id="KW-0812">Transmembrane</keyword>
<evidence type="ECO:0000256" key="1">
    <source>
        <dbReference type="ARBA" id="ARBA00004651"/>
    </source>
</evidence>
<keyword evidence="4 6" id="KW-1133">Transmembrane helix</keyword>
<evidence type="ECO:0000256" key="2">
    <source>
        <dbReference type="ARBA" id="ARBA00022475"/>
    </source>
</evidence>
<dbReference type="GO" id="GO:0055085">
    <property type="term" value="P:transmembrane transport"/>
    <property type="evidence" value="ECO:0007669"/>
    <property type="project" value="InterPro"/>
</dbReference>
<feature type="transmembrane region" description="Helical" evidence="6">
    <location>
        <begin position="54"/>
        <end position="78"/>
    </location>
</feature>
<dbReference type="InterPro" id="IPR027022">
    <property type="entry name" value="ABC_permease_BceB-typ"/>
</dbReference>
<dbReference type="PIRSF" id="PIRSF018968">
    <property type="entry name" value="ABC_permease_BceB"/>
    <property type="match status" value="1"/>
</dbReference>
<feature type="transmembrane region" description="Helical" evidence="6">
    <location>
        <begin position="525"/>
        <end position="552"/>
    </location>
</feature>